<protein>
    <submittedName>
        <fullName evidence="2">Uncharacterized protein</fullName>
    </submittedName>
</protein>
<feature type="region of interest" description="Disordered" evidence="1">
    <location>
        <begin position="93"/>
        <end position="112"/>
    </location>
</feature>
<comment type="caution">
    <text evidence="2">The sequence shown here is derived from an EMBL/GenBank/DDBJ whole genome shotgun (WGS) entry which is preliminary data.</text>
</comment>
<accession>A0A7V3E7S0</accession>
<evidence type="ECO:0000256" key="1">
    <source>
        <dbReference type="SAM" id="MobiDB-lite"/>
    </source>
</evidence>
<organism evidence="2">
    <name type="scientific">Ignavibacterium album</name>
    <dbReference type="NCBI Taxonomy" id="591197"/>
    <lineage>
        <taxon>Bacteria</taxon>
        <taxon>Pseudomonadati</taxon>
        <taxon>Ignavibacteriota</taxon>
        <taxon>Ignavibacteria</taxon>
        <taxon>Ignavibacteriales</taxon>
        <taxon>Ignavibacteriaceae</taxon>
        <taxon>Ignavibacterium</taxon>
    </lineage>
</organism>
<dbReference type="AlphaFoldDB" id="A0A7V3E7S0"/>
<reference evidence="2" key="1">
    <citation type="journal article" date="2020" name="mSystems">
        <title>Genome- and Community-Level Interaction Insights into Carbon Utilization and Element Cycling Functions of Hydrothermarchaeota in Hydrothermal Sediment.</title>
        <authorList>
            <person name="Zhou Z."/>
            <person name="Liu Y."/>
            <person name="Xu W."/>
            <person name="Pan J."/>
            <person name="Luo Z.H."/>
            <person name="Li M."/>
        </authorList>
    </citation>
    <scope>NUCLEOTIDE SEQUENCE [LARGE SCALE GENOMIC DNA]</scope>
    <source>
        <strain evidence="2">SpSt-479</strain>
    </source>
</reference>
<dbReference type="EMBL" id="DSUJ01000008">
    <property type="protein sequence ID" value="HFI91638.1"/>
    <property type="molecule type" value="Genomic_DNA"/>
</dbReference>
<proteinExistence type="predicted"/>
<sequence length="168" mass="19018">MTQRPKLEVPVNSSVEIELLYDDAIVGRNEYGAYFLYAVKSKGQEYSLFAHPEVHEALSKLSKGDRAVITKLVNQRGSRYIVKWDVQPRKESVESNLSEEDDLTSAEQSSDEPSLKDHLYMILRSSYQDALDLQKELNGMIDIEKAAITLFIARSKVNISSTNGNNIY</sequence>
<gene>
    <name evidence="2" type="ORF">ENS31_08965</name>
</gene>
<name>A0A7V3E7S0_9BACT</name>
<evidence type="ECO:0000313" key="2">
    <source>
        <dbReference type="EMBL" id="HFI91638.1"/>
    </source>
</evidence>